<keyword evidence="4" id="KW-1185">Reference proteome</keyword>
<evidence type="ECO:0000313" key="3">
    <source>
        <dbReference type="Proteomes" id="UP000254573"/>
    </source>
</evidence>
<evidence type="ECO:0000313" key="2">
    <source>
        <dbReference type="EMBL" id="VVE69592.1"/>
    </source>
</evidence>
<gene>
    <name evidence="1" type="ORF">NCTC13160_02128</name>
    <name evidence="2" type="ORF">PPN31119_03323</name>
</gene>
<organism evidence="1 3">
    <name type="scientific">Pandoraea pnomenusa</name>
    <dbReference type="NCBI Taxonomy" id="93220"/>
    <lineage>
        <taxon>Bacteria</taxon>
        <taxon>Pseudomonadati</taxon>
        <taxon>Pseudomonadota</taxon>
        <taxon>Betaproteobacteria</taxon>
        <taxon>Burkholderiales</taxon>
        <taxon>Burkholderiaceae</taxon>
        <taxon>Pandoraea</taxon>
    </lineage>
</organism>
<dbReference type="EMBL" id="CABPSO010000011">
    <property type="protein sequence ID" value="VVE69592.1"/>
    <property type="molecule type" value="Genomic_DNA"/>
</dbReference>
<evidence type="ECO:0000313" key="1">
    <source>
        <dbReference type="EMBL" id="SUA77757.1"/>
    </source>
</evidence>
<sequence>MNCAYEKSVVRAGKPECAMRGMVLEKTLEFRRNGMAVRNA</sequence>
<dbReference type="Proteomes" id="UP000361468">
    <property type="component" value="Unassembled WGS sequence"/>
</dbReference>
<reference evidence="1 3" key="1">
    <citation type="submission" date="2018-06" db="EMBL/GenBank/DDBJ databases">
        <authorList>
            <consortium name="Pathogen Informatics"/>
            <person name="Doyle S."/>
        </authorList>
    </citation>
    <scope>NUCLEOTIDE SEQUENCE [LARGE SCALE GENOMIC DNA]</scope>
    <source>
        <strain evidence="1 3">NCTC13160</strain>
    </source>
</reference>
<accession>A0A378YML8</accession>
<dbReference type="AlphaFoldDB" id="A0A378YML8"/>
<dbReference type="EMBL" id="UGSG01000001">
    <property type="protein sequence ID" value="SUA77757.1"/>
    <property type="molecule type" value="Genomic_DNA"/>
</dbReference>
<reference evidence="2 4" key="2">
    <citation type="submission" date="2019-08" db="EMBL/GenBank/DDBJ databases">
        <authorList>
            <person name="Peeters C."/>
        </authorList>
    </citation>
    <scope>NUCLEOTIDE SEQUENCE [LARGE SCALE GENOMIC DNA]</scope>
    <source>
        <strain evidence="2 4">LMG 31119</strain>
    </source>
</reference>
<protein>
    <submittedName>
        <fullName evidence="1">Uncharacterized protein</fullName>
    </submittedName>
</protein>
<name>A0A378YML8_9BURK</name>
<evidence type="ECO:0000313" key="4">
    <source>
        <dbReference type="Proteomes" id="UP000361468"/>
    </source>
</evidence>
<dbReference type="Proteomes" id="UP000254573">
    <property type="component" value="Unassembled WGS sequence"/>
</dbReference>
<proteinExistence type="predicted"/>